<dbReference type="Proteomes" id="UP000629468">
    <property type="component" value="Unassembled WGS sequence"/>
</dbReference>
<name>A0A8H7KKL6_AGABI</name>
<comment type="caution">
    <text evidence="1">The sequence shown here is derived from an EMBL/GenBank/DDBJ whole genome shotgun (WGS) entry which is preliminary data.</text>
</comment>
<dbReference type="CDD" id="cd09917">
    <property type="entry name" value="F-box_SF"/>
    <property type="match status" value="1"/>
</dbReference>
<sequence>MSPPRTLLEIPPEILLSICLYLDLPDLACLAEAIPSLSSLTVDPVLHLQRLRIIYPSRVNHSLFGTSAEGHGLRPSIGDLVHRGVLRGLNIETRWRMGSYFYSRDSTIQYERGRSVVKQHLSHILSVQLNKRLPSPATAFKSLHAMMVLPDVESSSIKISRSLLPVVRQLKWCLRRDQLARCFKSGPYAAANGRSAFWTWLEAGGRNVVQDGERLRLAICPIIRKKICFYEHLNATSTGL</sequence>
<evidence type="ECO:0000313" key="1">
    <source>
        <dbReference type="EMBL" id="KAF7784118.1"/>
    </source>
</evidence>
<reference evidence="1 2" key="1">
    <citation type="journal article" name="Sci. Rep.">
        <title>Telomere-to-telomere assembled and centromere annotated genomes of the two main subspecies of the button mushroom Agaricus bisporus reveal especially polymorphic chromosome ends.</title>
        <authorList>
            <person name="Sonnenberg A.S.M."/>
            <person name="Sedaghat-Telgerd N."/>
            <person name="Lavrijssen B."/>
            <person name="Ohm R.A."/>
            <person name="Hendrickx P.M."/>
            <person name="Scholtmeijer K."/>
            <person name="Baars J.J.P."/>
            <person name="van Peer A."/>
        </authorList>
    </citation>
    <scope>NUCLEOTIDE SEQUENCE [LARGE SCALE GENOMIC DNA]</scope>
    <source>
        <strain evidence="1 2">H119_p4</strain>
    </source>
</reference>
<evidence type="ECO:0000313" key="2">
    <source>
        <dbReference type="Proteomes" id="UP000629468"/>
    </source>
</evidence>
<gene>
    <name evidence="1" type="ORF">Agabi119p4_283</name>
</gene>
<dbReference type="SUPFAM" id="SSF81383">
    <property type="entry name" value="F-box domain"/>
    <property type="match status" value="1"/>
</dbReference>
<proteinExistence type="predicted"/>
<dbReference type="AlphaFoldDB" id="A0A8H7KKL6"/>
<protein>
    <recommendedName>
        <fullName evidence="3">F-box domain-containing protein</fullName>
    </recommendedName>
</protein>
<accession>A0A8H7KKL6</accession>
<evidence type="ECO:0008006" key="3">
    <source>
        <dbReference type="Google" id="ProtNLM"/>
    </source>
</evidence>
<dbReference type="InterPro" id="IPR036047">
    <property type="entry name" value="F-box-like_dom_sf"/>
</dbReference>
<dbReference type="EMBL" id="JABXXO010000001">
    <property type="protein sequence ID" value="KAF7784118.1"/>
    <property type="molecule type" value="Genomic_DNA"/>
</dbReference>
<organism evidence="1 2">
    <name type="scientific">Agaricus bisporus var. burnettii</name>
    <dbReference type="NCBI Taxonomy" id="192524"/>
    <lineage>
        <taxon>Eukaryota</taxon>
        <taxon>Fungi</taxon>
        <taxon>Dikarya</taxon>
        <taxon>Basidiomycota</taxon>
        <taxon>Agaricomycotina</taxon>
        <taxon>Agaricomycetes</taxon>
        <taxon>Agaricomycetidae</taxon>
        <taxon>Agaricales</taxon>
        <taxon>Agaricineae</taxon>
        <taxon>Agaricaceae</taxon>
        <taxon>Agaricus</taxon>
    </lineage>
</organism>